<dbReference type="EMBL" id="WHSB02000001">
    <property type="protein sequence ID" value="MCQ4628521.1"/>
    <property type="molecule type" value="Genomic_DNA"/>
</dbReference>
<dbReference type="InterPro" id="IPR002347">
    <property type="entry name" value="SDR_fam"/>
</dbReference>
<dbReference type="PANTHER" id="PTHR42760:SF40">
    <property type="entry name" value="3-OXOACYL-[ACYL-CARRIER-PROTEIN] REDUCTASE, CHLOROPLASTIC"/>
    <property type="match status" value="1"/>
</dbReference>
<comment type="caution">
    <text evidence="2">The sequence shown here is derived from an EMBL/GenBank/DDBJ whole genome shotgun (WGS) entry which is preliminary data.</text>
</comment>
<evidence type="ECO:0000313" key="2">
    <source>
        <dbReference type="EMBL" id="MCQ4628521.1"/>
    </source>
</evidence>
<organism evidence="2 3">
    <name type="scientific">Shinella lacus</name>
    <dbReference type="NCBI Taxonomy" id="2654216"/>
    <lineage>
        <taxon>Bacteria</taxon>
        <taxon>Pseudomonadati</taxon>
        <taxon>Pseudomonadota</taxon>
        <taxon>Alphaproteobacteria</taxon>
        <taxon>Hyphomicrobiales</taxon>
        <taxon>Rhizobiaceae</taxon>
        <taxon>Shinella</taxon>
    </lineage>
</organism>
<dbReference type="PRINTS" id="PR00080">
    <property type="entry name" value="SDRFAMILY"/>
</dbReference>
<proteinExistence type="inferred from homology"/>
<dbReference type="Proteomes" id="UP000996601">
    <property type="component" value="Unassembled WGS sequence"/>
</dbReference>
<dbReference type="Gene3D" id="3.40.50.720">
    <property type="entry name" value="NAD(P)-binding Rossmann-like Domain"/>
    <property type="match status" value="1"/>
</dbReference>
<dbReference type="PRINTS" id="PR00081">
    <property type="entry name" value="GDHRDH"/>
</dbReference>
<evidence type="ECO:0000256" key="1">
    <source>
        <dbReference type="ARBA" id="ARBA00006484"/>
    </source>
</evidence>
<protein>
    <submittedName>
        <fullName evidence="2">SDR family oxidoreductase</fullName>
    </submittedName>
</protein>
<dbReference type="RefSeq" id="WP_256114562.1">
    <property type="nucleotide sequence ID" value="NZ_WHSB02000001.1"/>
</dbReference>
<name>A0ABT1R021_9HYPH</name>
<dbReference type="CDD" id="cd05233">
    <property type="entry name" value="SDR_c"/>
    <property type="match status" value="1"/>
</dbReference>
<accession>A0ABT1R021</accession>
<dbReference type="InterPro" id="IPR020904">
    <property type="entry name" value="Sc_DH/Rdtase_CS"/>
</dbReference>
<sequence length="236" mass="24560">MPQNDRETPLAVVTGGGTGIGRAVAELLTASGYAVIALGLDRDDDLPADIAFHTVDITDTAASIATLPDGRPVAALVNCAGMLRHQQEWETDAFEQVMRVNLTAGFALANALVERLEAGGGAIVNVASMWAIFGSPGAPAYTASKAAVAAVTRSQAVAWAGRGIRVNSIAPGWVETKISEKARTDAARAERINARIPMGRWAKPAEVASVVRFLLSQDAAYITGAMIPVDGGYSVC</sequence>
<reference evidence="2" key="1">
    <citation type="submission" date="2021-07" db="EMBL/GenBank/DDBJ databases">
        <title>Shinella sp. nov., a novel member of the genus Shinella from water.</title>
        <authorList>
            <person name="Deng Y."/>
        </authorList>
    </citation>
    <scope>NUCLEOTIDE SEQUENCE</scope>
    <source>
        <strain evidence="2">CPCC 100929</strain>
    </source>
</reference>
<dbReference type="Pfam" id="PF13561">
    <property type="entry name" value="adh_short_C2"/>
    <property type="match status" value="1"/>
</dbReference>
<dbReference type="PROSITE" id="PS00061">
    <property type="entry name" value="ADH_SHORT"/>
    <property type="match status" value="1"/>
</dbReference>
<comment type="similarity">
    <text evidence="1">Belongs to the short-chain dehydrogenases/reductases (SDR) family.</text>
</comment>
<evidence type="ECO:0000313" key="3">
    <source>
        <dbReference type="Proteomes" id="UP000996601"/>
    </source>
</evidence>
<gene>
    <name evidence="2" type="ORF">GB927_000660</name>
</gene>
<dbReference type="SUPFAM" id="SSF51735">
    <property type="entry name" value="NAD(P)-binding Rossmann-fold domains"/>
    <property type="match status" value="1"/>
</dbReference>
<dbReference type="InterPro" id="IPR036291">
    <property type="entry name" value="NAD(P)-bd_dom_sf"/>
</dbReference>
<dbReference type="PANTHER" id="PTHR42760">
    <property type="entry name" value="SHORT-CHAIN DEHYDROGENASES/REDUCTASES FAMILY MEMBER"/>
    <property type="match status" value="1"/>
</dbReference>
<keyword evidence="3" id="KW-1185">Reference proteome</keyword>